<reference evidence="2 3" key="1">
    <citation type="submission" date="2020-03" db="EMBL/GenBank/DDBJ databases">
        <title>The role of nitrogen metabolism on polyethylene biodegradation.</title>
        <authorList>
            <person name="Peixoto J."/>
            <person name="Vizzotto C.S."/>
            <person name="Ramos A."/>
            <person name="Alves G."/>
            <person name="Steindorff A."/>
            <person name="Kruger R."/>
        </authorList>
    </citation>
    <scope>NUCLEOTIDE SEQUENCE [LARGE SCALE GENOMIC DNA]</scope>
    <source>
        <strain evidence="2 3">PE63</strain>
    </source>
</reference>
<keyword evidence="1" id="KW-1133">Transmembrane helix</keyword>
<sequence>MPTSVGIFFSSSGPAGLKCGAMSLIPLSLWLPLSVAACVLLVLAAMGWLWRSALRIPAGSRDGRNMRNMATIASAGLLLWLAYGLFKGYGALWQADALLLMAQASLLVQMPLIIAAVAWIAALLLGRVMAMHKNSHED</sequence>
<protein>
    <submittedName>
        <fullName evidence="2">Uncharacterized protein</fullName>
    </submittedName>
</protein>
<feature type="transmembrane region" description="Helical" evidence="1">
    <location>
        <begin position="29"/>
        <end position="49"/>
    </location>
</feature>
<keyword evidence="1" id="KW-0812">Transmembrane</keyword>
<evidence type="ECO:0000313" key="3">
    <source>
        <dbReference type="Proteomes" id="UP001647436"/>
    </source>
</evidence>
<comment type="caution">
    <text evidence="2">The sequence shown here is derived from an EMBL/GenBank/DDBJ whole genome shotgun (WGS) entry which is preliminary data.</text>
</comment>
<feature type="transmembrane region" description="Helical" evidence="1">
    <location>
        <begin position="106"/>
        <end position="126"/>
    </location>
</feature>
<accession>A0ABS5LVN1</accession>
<keyword evidence="3" id="KW-1185">Reference proteome</keyword>
<evidence type="ECO:0000313" key="2">
    <source>
        <dbReference type="EMBL" id="MBS3020558.1"/>
    </source>
</evidence>
<feature type="transmembrane region" description="Helical" evidence="1">
    <location>
        <begin position="69"/>
        <end position="86"/>
    </location>
</feature>
<organism evidence="2 3">
    <name type="scientific">Comamonas brasiliensis</name>
    <dbReference type="NCBI Taxonomy" id="1812482"/>
    <lineage>
        <taxon>Bacteria</taxon>
        <taxon>Pseudomonadati</taxon>
        <taxon>Pseudomonadota</taxon>
        <taxon>Betaproteobacteria</taxon>
        <taxon>Burkholderiales</taxon>
        <taxon>Comamonadaceae</taxon>
        <taxon>Comamonas</taxon>
    </lineage>
</organism>
<dbReference type="Proteomes" id="UP001647436">
    <property type="component" value="Unassembled WGS sequence"/>
</dbReference>
<gene>
    <name evidence="2" type="ORF">DJFAAGMI_03320</name>
</gene>
<name>A0ABS5LVN1_9BURK</name>
<proteinExistence type="predicted"/>
<evidence type="ECO:0000256" key="1">
    <source>
        <dbReference type="SAM" id="Phobius"/>
    </source>
</evidence>
<keyword evidence="1" id="KW-0472">Membrane</keyword>
<dbReference type="EMBL" id="JAANES010000004">
    <property type="protein sequence ID" value="MBS3020558.1"/>
    <property type="molecule type" value="Genomic_DNA"/>
</dbReference>